<accession>W4JPF4</accession>
<feature type="compositionally biased region" description="Basic and acidic residues" evidence="1">
    <location>
        <begin position="147"/>
        <end position="160"/>
    </location>
</feature>
<dbReference type="HOGENOM" id="CLU_1129181_0_0_1"/>
<protein>
    <submittedName>
        <fullName evidence="2">Uncharacterized protein</fullName>
    </submittedName>
</protein>
<dbReference type="Proteomes" id="UP000030671">
    <property type="component" value="Unassembled WGS sequence"/>
</dbReference>
<gene>
    <name evidence="2" type="ORF">HETIRDRAFT_456451</name>
</gene>
<dbReference type="EMBL" id="KI925467">
    <property type="protein sequence ID" value="ETW74965.1"/>
    <property type="molecule type" value="Genomic_DNA"/>
</dbReference>
<dbReference type="AlphaFoldDB" id="W4JPF4"/>
<dbReference type="RefSeq" id="XP_009553423.1">
    <property type="nucleotide sequence ID" value="XM_009555128.1"/>
</dbReference>
<name>W4JPF4_HETIT</name>
<keyword evidence="3" id="KW-1185">Reference proteome</keyword>
<dbReference type="KEGG" id="hir:HETIRDRAFT_456451"/>
<evidence type="ECO:0000256" key="1">
    <source>
        <dbReference type="SAM" id="MobiDB-lite"/>
    </source>
</evidence>
<feature type="compositionally biased region" description="Polar residues" evidence="1">
    <location>
        <begin position="125"/>
        <end position="146"/>
    </location>
</feature>
<proteinExistence type="predicted"/>
<reference evidence="2 3" key="1">
    <citation type="journal article" date="2012" name="New Phytol.">
        <title>Insight into trade-off between wood decay and parasitism from the genome of a fungal forest pathogen.</title>
        <authorList>
            <person name="Olson A."/>
            <person name="Aerts A."/>
            <person name="Asiegbu F."/>
            <person name="Belbahri L."/>
            <person name="Bouzid O."/>
            <person name="Broberg A."/>
            <person name="Canback B."/>
            <person name="Coutinho P.M."/>
            <person name="Cullen D."/>
            <person name="Dalman K."/>
            <person name="Deflorio G."/>
            <person name="van Diepen L.T."/>
            <person name="Dunand C."/>
            <person name="Duplessis S."/>
            <person name="Durling M."/>
            <person name="Gonthier P."/>
            <person name="Grimwood J."/>
            <person name="Fossdal C.G."/>
            <person name="Hansson D."/>
            <person name="Henrissat B."/>
            <person name="Hietala A."/>
            <person name="Himmelstrand K."/>
            <person name="Hoffmeister D."/>
            <person name="Hogberg N."/>
            <person name="James T.Y."/>
            <person name="Karlsson M."/>
            <person name="Kohler A."/>
            <person name="Kues U."/>
            <person name="Lee Y.H."/>
            <person name="Lin Y.C."/>
            <person name="Lind M."/>
            <person name="Lindquist E."/>
            <person name="Lombard V."/>
            <person name="Lucas S."/>
            <person name="Lunden K."/>
            <person name="Morin E."/>
            <person name="Murat C."/>
            <person name="Park J."/>
            <person name="Raffaello T."/>
            <person name="Rouze P."/>
            <person name="Salamov A."/>
            <person name="Schmutz J."/>
            <person name="Solheim H."/>
            <person name="Stahlberg J."/>
            <person name="Velez H."/>
            <person name="de Vries R.P."/>
            <person name="Wiebenga A."/>
            <person name="Woodward S."/>
            <person name="Yakovlev I."/>
            <person name="Garbelotto M."/>
            <person name="Martin F."/>
            <person name="Grigoriev I.V."/>
            <person name="Stenlid J."/>
        </authorList>
    </citation>
    <scope>NUCLEOTIDE SEQUENCE [LARGE SCALE GENOMIC DNA]</scope>
    <source>
        <strain evidence="2 3">TC 32-1</strain>
    </source>
</reference>
<dbReference type="GeneID" id="20676743"/>
<feature type="compositionally biased region" description="Gly residues" evidence="1">
    <location>
        <begin position="185"/>
        <end position="199"/>
    </location>
</feature>
<evidence type="ECO:0000313" key="3">
    <source>
        <dbReference type="Proteomes" id="UP000030671"/>
    </source>
</evidence>
<organism evidence="2 3">
    <name type="scientific">Heterobasidion irregulare (strain TC 32-1)</name>
    <dbReference type="NCBI Taxonomy" id="747525"/>
    <lineage>
        <taxon>Eukaryota</taxon>
        <taxon>Fungi</taxon>
        <taxon>Dikarya</taxon>
        <taxon>Basidiomycota</taxon>
        <taxon>Agaricomycotina</taxon>
        <taxon>Agaricomycetes</taxon>
        <taxon>Russulales</taxon>
        <taxon>Bondarzewiaceae</taxon>
        <taxon>Heterobasidion</taxon>
        <taxon>Heterobasidion annosum species complex</taxon>
    </lineage>
</organism>
<feature type="region of interest" description="Disordered" evidence="1">
    <location>
        <begin position="121"/>
        <end position="216"/>
    </location>
</feature>
<dbReference type="InParanoid" id="W4JPF4"/>
<sequence length="246" mass="26860">MLLRASKCRLGRDSIDHHQEGTPTRVFRGTFHSEKTFASLQQLQYAPDARAACPRCRQGLLLIAGPCGWRRRPADVSDGPIYDRTEGLGTRRAAPRDVVSVAWTAHREEFINGRRARWCGPAPHAQSSRVEAQTCTHRAAASSSSHEGADRRPVSRKPEHAAPLCSHPLPPRRSSAGSSLEKVGQGRGLTRRGGAGQGGVVSKRKYREREARQTPTAARADVVIVTFSRGDITGPSSTDIRALIDF</sequence>
<evidence type="ECO:0000313" key="2">
    <source>
        <dbReference type="EMBL" id="ETW74965.1"/>
    </source>
</evidence>